<comment type="subcellular location">
    <subcellularLocation>
        <location evidence="1">Cell membrane</location>
        <topology evidence="1">Multi-pass membrane protein</topology>
    </subcellularLocation>
</comment>
<dbReference type="EMBL" id="JBEHGX010000004">
    <property type="protein sequence ID" value="MER0126182.1"/>
    <property type="molecule type" value="Genomic_DNA"/>
</dbReference>
<keyword evidence="7 10" id="KW-1133">Transmembrane helix</keyword>
<feature type="transmembrane region" description="Helical" evidence="10">
    <location>
        <begin position="234"/>
        <end position="255"/>
    </location>
</feature>
<dbReference type="Gene3D" id="3.20.20.450">
    <property type="entry name" value="EAL domain"/>
    <property type="match status" value="1"/>
</dbReference>
<name>A0ABV1PMW6_9ENTR</name>
<dbReference type="Pfam" id="PF12792">
    <property type="entry name" value="CSS-motif"/>
    <property type="match status" value="1"/>
</dbReference>
<dbReference type="CDD" id="cd01948">
    <property type="entry name" value="EAL"/>
    <property type="match status" value="1"/>
</dbReference>
<evidence type="ECO:0000313" key="12">
    <source>
        <dbReference type="EMBL" id="MER0126182.1"/>
    </source>
</evidence>
<dbReference type="Pfam" id="PF00563">
    <property type="entry name" value="EAL"/>
    <property type="match status" value="1"/>
</dbReference>
<evidence type="ECO:0000256" key="10">
    <source>
        <dbReference type="SAM" id="Phobius"/>
    </source>
</evidence>
<feature type="transmembrane region" description="Helical" evidence="10">
    <location>
        <begin position="14"/>
        <end position="33"/>
    </location>
</feature>
<dbReference type="PANTHER" id="PTHR33121:SF79">
    <property type="entry name" value="CYCLIC DI-GMP PHOSPHODIESTERASE PDED-RELATED"/>
    <property type="match status" value="1"/>
</dbReference>
<evidence type="ECO:0000256" key="7">
    <source>
        <dbReference type="ARBA" id="ARBA00022989"/>
    </source>
</evidence>
<evidence type="ECO:0000256" key="3">
    <source>
        <dbReference type="ARBA" id="ARBA00022475"/>
    </source>
</evidence>
<comment type="caution">
    <text evidence="12">The sequence shown here is derived from an EMBL/GenBank/DDBJ whole genome shotgun (WGS) entry which is preliminary data.</text>
</comment>
<evidence type="ECO:0000256" key="1">
    <source>
        <dbReference type="ARBA" id="ARBA00004651"/>
    </source>
</evidence>
<dbReference type="InterPro" id="IPR035919">
    <property type="entry name" value="EAL_sf"/>
</dbReference>
<evidence type="ECO:0000256" key="9">
    <source>
        <dbReference type="ARBA" id="ARBA00034290"/>
    </source>
</evidence>
<keyword evidence="8 10" id="KW-0472">Membrane</keyword>
<dbReference type="PROSITE" id="PS50883">
    <property type="entry name" value="EAL"/>
    <property type="match status" value="1"/>
</dbReference>
<keyword evidence="3" id="KW-1003">Cell membrane</keyword>
<keyword evidence="4" id="KW-0973">c-di-GMP</keyword>
<dbReference type="RefSeq" id="WP_349951201.1">
    <property type="nucleotide sequence ID" value="NZ_JBEHGX010000004.1"/>
</dbReference>
<comment type="catalytic activity">
    <reaction evidence="9">
        <text>3',3'-c-di-GMP + H2O = 5'-phosphoguanylyl(3'-&gt;5')guanosine + H(+)</text>
        <dbReference type="Rhea" id="RHEA:24902"/>
        <dbReference type="ChEBI" id="CHEBI:15377"/>
        <dbReference type="ChEBI" id="CHEBI:15378"/>
        <dbReference type="ChEBI" id="CHEBI:58754"/>
        <dbReference type="ChEBI" id="CHEBI:58805"/>
        <dbReference type="EC" id="3.1.4.52"/>
    </reaction>
</comment>
<evidence type="ECO:0000313" key="13">
    <source>
        <dbReference type="Proteomes" id="UP001447374"/>
    </source>
</evidence>
<dbReference type="InterPro" id="IPR050706">
    <property type="entry name" value="Cyclic-di-GMP_PDE-like"/>
</dbReference>
<evidence type="ECO:0000259" key="11">
    <source>
        <dbReference type="PROSITE" id="PS50883"/>
    </source>
</evidence>
<evidence type="ECO:0000256" key="4">
    <source>
        <dbReference type="ARBA" id="ARBA00022636"/>
    </source>
</evidence>
<accession>A0ABV1PMW6</accession>
<keyword evidence="5 10" id="KW-0812">Transmembrane</keyword>
<dbReference type="PANTHER" id="PTHR33121">
    <property type="entry name" value="CYCLIC DI-GMP PHOSPHODIESTERASE PDEF"/>
    <property type="match status" value="1"/>
</dbReference>
<reference evidence="12 13" key="1">
    <citation type="submission" date="2024-06" db="EMBL/GenBank/DDBJ databases">
        <title>Fanconibacter daqui strain Q02 whole shotgun sequencing project.</title>
        <authorList>
            <person name="Rodrigues J.W.A."/>
            <person name="Viana L.C."/>
            <person name="Vieira E.C."/>
            <person name="Souza F.O.L."/>
            <person name="Alegria O.C."/>
            <person name="Patroca S."/>
            <person name="Cruz A.C.R."/>
            <person name="Nunes A.R.C."/>
        </authorList>
    </citation>
    <scope>NUCLEOTIDE SEQUENCE [LARGE SCALE GENOMIC DNA]</scope>
    <source>
        <strain evidence="12 13">Q02</strain>
    </source>
</reference>
<dbReference type="SMART" id="SM00052">
    <property type="entry name" value="EAL"/>
    <property type="match status" value="1"/>
</dbReference>
<evidence type="ECO:0000256" key="2">
    <source>
        <dbReference type="ARBA" id="ARBA00012282"/>
    </source>
</evidence>
<keyword evidence="13" id="KW-1185">Reference proteome</keyword>
<dbReference type="InterPro" id="IPR001633">
    <property type="entry name" value="EAL_dom"/>
</dbReference>
<dbReference type="EC" id="3.1.4.52" evidence="2"/>
<gene>
    <name evidence="12" type="ORF">ABQG75_10620</name>
</gene>
<feature type="domain" description="EAL" evidence="11">
    <location>
        <begin position="258"/>
        <end position="510"/>
    </location>
</feature>
<proteinExistence type="predicted"/>
<evidence type="ECO:0000256" key="8">
    <source>
        <dbReference type="ARBA" id="ARBA00023136"/>
    </source>
</evidence>
<dbReference type="SUPFAM" id="SSF141868">
    <property type="entry name" value="EAL domain-like"/>
    <property type="match status" value="1"/>
</dbReference>
<evidence type="ECO:0000256" key="5">
    <source>
        <dbReference type="ARBA" id="ARBA00022692"/>
    </source>
</evidence>
<sequence length="512" mass="58733">MNLHNKFKLNTPTLFRMLVATTILVLIANYTIIKFQAREQIAYIKQILRHSESVSTQIHESLNRVVEANINNCNDSNINRLREILLDYQDVIDVGITHKGKVICTAGWGLFDKSRGYVKEEYSTSDGYIFDGSDNNFHNKKIHVDATIYKTAIAFTSPFAFKKIKEMYPQFDVVISTHKGRHDFLILPGTHHGGAGFAVNNAVHAKICSKTFDLCVLTRNGMVGFLSLDPLHQALVVLICLLLGVFLSWFAYFYLNSRKSFEYRLKKAVQDEQLYLEYQPVVRMNDEKIVGVETLIRWQDKLYGKVSPELFIDVAEKIGVYGQISEFVIKRLTEELSHYLTRNSSFTVSINIGGYEIEHCNYINYLYEQCIQYRIKPSQIKIEITERSTLPHDVIADFSRRARAKGFCVSIDDFGTGTANLIWLTEIDFDEIKIDKFYVKGLQEEYKRNILTCISGLVIGIGAQIVFEGVEDIVELNYLKGHNENAYAQGWFFYKSMNIDELCQKLNAASHD</sequence>
<organism evidence="12 13">
    <name type="scientific">Franconibacter daqui</name>
    <dbReference type="NCBI Taxonomy" id="2047724"/>
    <lineage>
        <taxon>Bacteria</taxon>
        <taxon>Pseudomonadati</taxon>
        <taxon>Pseudomonadota</taxon>
        <taxon>Gammaproteobacteria</taxon>
        <taxon>Enterobacterales</taxon>
        <taxon>Enterobacteriaceae</taxon>
        <taxon>Franconibacter</taxon>
    </lineage>
</organism>
<dbReference type="InterPro" id="IPR024744">
    <property type="entry name" value="CSS-motif_dom"/>
</dbReference>
<dbReference type="Proteomes" id="UP001447374">
    <property type="component" value="Unassembled WGS sequence"/>
</dbReference>
<keyword evidence="6" id="KW-0378">Hydrolase</keyword>
<evidence type="ECO:0000256" key="6">
    <source>
        <dbReference type="ARBA" id="ARBA00022801"/>
    </source>
</evidence>
<protein>
    <recommendedName>
        <fullName evidence="2">cyclic-guanylate-specific phosphodiesterase</fullName>
        <ecNumber evidence="2">3.1.4.52</ecNumber>
    </recommendedName>
</protein>